<dbReference type="Proteomes" id="UP000017800">
    <property type="component" value="Unassembled WGS sequence"/>
</dbReference>
<dbReference type="InterPro" id="IPR058093">
    <property type="entry name" value="LA_2272-like"/>
</dbReference>
<comment type="caution">
    <text evidence="2">The sequence shown here is derived from an EMBL/GenBank/DDBJ whole genome shotgun (WGS) entry which is preliminary data.</text>
</comment>
<dbReference type="NCBIfam" id="NF047437">
    <property type="entry name" value="VC2662_fam"/>
    <property type="match status" value="1"/>
</dbReference>
<evidence type="ECO:0000313" key="3">
    <source>
        <dbReference type="Proteomes" id="UP000017800"/>
    </source>
</evidence>
<sequence length="191" mass="20140">MDFKMKKRLLAVTATLALASPFAMAESAPVMFSSLNGFNAPNADSVGGVRLSVLHGQVREVTGLDISVLGMSERDNMTGLNLSFFFGGSKVNKQMTGAALGLFNWNPGNTTGANISAVNITNNVKGLNLGVANISKGKTIADVAVVSLSKESNFQLGIFNKTEKIDGVQIGLINCADNGFFKCFPIVNFAK</sequence>
<keyword evidence="3" id="KW-1185">Reference proteome</keyword>
<accession>V5FMS0</accession>
<name>V5FMS0_9VIBR</name>
<feature type="chain" id="PRO_5004736200" description="PhaC PHA synthase" evidence="1">
    <location>
        <begin position="26"/>
        <end position="191"/>
    </location>
</feature>
<dbReference type="NCBIfam" id="NF047436">
    <property type="entry name" value="LA_2272_repeat"/>
    <property type="match status" value="2"/>
</dbReference>
<evidence type="ECO:0000256" key="1">
    <source>
        <dbReference type="SAM" id="SignalP"/>
    </source>
</evidence>
<dbReference type="AlphaFoldDB" id="V5FMS0"/>
<reference evidence="2 3" key="1">
    <citation type="submission" date="2013-11" db="EMBL/GenBank/DDBJ databases">
        <title>Whole genome shotgun sequence of Vibrio halioticoli NBRC 102217.</title>
        <authorList>
            <person name="Isaki S."/>
            <person name="Kimura A."/>
            <person name="Ohji S."/>
            <person name="Hosoyama A."/>
            <person name="Fujita N."/>
            <person name="Hashimoto M."/>
            <person name="Hosoyama Y."/>
            <person name="Yamazoe A."/>
        </authorList>
    </citation>
    <scope>NUCLEOTIDE SEQUENCE [LARGE SCALE GENOMIC DNA]</scope>
    <source>
        <strain evidence="2 3">NBRC 102217</strain>
    </source>
</reference>
<dbReference type="eggNOG" id="ENOG5032GS7">
    <property type="taxonomic scope" value="Bacteria"/>
</dbReference>
<feature type="signal peptide" evidence="1">
    <location>
        <begin position="1"/>
        <end position="25"/>
    </location>
</feature>
<protein>
    <recommendedName>
        <fullName evidence="4">PhaC PHA synthase</fullName>
    </recommendedName>
</protein>
<keyword evidence="1" id="KW-0732">Signal</keyword>
<dbReference type="EMBL" id="BAUJ01000033">
    <property type="protein sequence ID" value="GAD90137.1"/>
    <property type="molecule type" value="Genomic_DNA"/>
</dbReference>
<gene>
    <name evidence="2" type="ORF">VHA01S_033_00380</name>
</gene>
<evidence type="ECO:0008006" key="4">
    <source>
        <dbReference type="Google" id="ProtNLM"/>
    </source>
</evidence>
<proteinExistence type="predicted"/>
<organism evidence="2 3">
    <name type="scientific">Vibrio halioticoli NBRC 102217</name>
    <dbReference type="NCBI Taxonomy" id="1219072"/>
    <lineage>
        <taxon>Bacteria</taxon>
        <taxon>Pseudomonadati</taxon>
        <taxon>Pseudomonadota</taxon>
        <taxon>Gammaproteobacteria</taxon>
        <taxon>Vibrionales</taxon>
        <taxon>Vibrionaceae</taxon>
        <taxon>Vibrio</taxon>
    </lineage>
</organism>
<evidence type="ECO:0000313" key="2">
    <source>
        <dbReference type="EMBL" id="GAD90137.1"/>
    </source>
</evidence>